<keyword evidence="1" id="KW-1133">Transmembrane helix</keyword>
<evidence type="ECO:0000313" key="2">
    <source>
        <dbReference type="EMBL" id="AKV65960.1"/>
    </source>
</evidence>
<name>A0A0K1RVX6_9CHRO</name>
<evidence type="ECO:0000313" key="3">
    <source>
        <dbReference type="Proteomes" id="UP000068167"/>
    </source>
</evidence>
<dbReference type="Proteomes" id="UP000068167">
    <property type="component" value="Chromosome"/>
</dbReference>
<proteinExistence type="predicted"/>
<keyword evidence="1" id="KW-0472">Membrane</keyword>
<reference evidence="2 3" key="1">
    <citation type="journal article" date="2016" name="Stand. Genomic Sci.">
        <title>Complete genome sequence and genomic characterization of Microcystis panniformis FACHB 1757 by third-generation sequencing.</title>
        <authorList>
            <person name="Zhang J.Y."/>
            <person name="Guan R."/>
            <person name="Zhang H.J."/>
            <person name="Li H."/>
            <person name="Xiao P."/>
            <person name="Yu G.L."/>
            <person name="Du L."/>
            <person name="Cao D.M."/>
            <person name="Zhu B.C."/>
            <person name="Li R.H."/>
            <person name="Lu Z.H."/>
        </authorList>
    </citation>
    <scope>NUCLEOTIDE SEQUENCE [LARGE SCALE GENOMIC DNA]</scope>
    <source>
        <strain evidence="2 3">FACHB-1757</strain>
    </source>
</reference>
<keyword evidence="3" id="KW-1185">Reference proteome</keyword>
<dbReference type="KEGG" id="mpk:VL20_753"/>
<sequence>MNQLSVIRCEFLADSLNRGSVFSFYLFSLLPISPSPHFLITLKKFAMI</sequence>
<gene>
    <name evidence="2" type="ORF">VL20_753</name>
</gene>
<accession>A0A0K1RVX6</accession>
<dbReference type="AlphaFoldDB" id="A0A0K1RVX6"/>
<evidence type="ECO:0000256" key="1">
    <source>
        <dbReference type="SAM" id="Phobius"/>
    </source>
</evidence>
<dbReference type="PATRIC" id="fig|1638788.3.peg.755"/>
<keyword evidence="1" id="KW-0812">Transmembrane</keyword>
<protein>
    <submittedName>
        <fullName evidence="2">Uncharacterized protein</fullName>
    </submittedName>
</protein>
<dbReference type="EMBL" id="CP011339">
    <property type="protein sequence ID" value="AKV65960.1"/>
    <property type="molecule type" value="Genomic_DNA"/>
</dbReference>
<organism evidence="2 3">
    <name type="scientific">Microcystis panniformis FACHB-1757</name>
    <dbReference type="NCBI Taxonomy" id="1638788"/>
    <lineage>
        <taxon>Bacteria</taxon>
        <taxon>Bacillati</taxon>
        <taxon>Cyanobacteriota</taxon>
        <taxon>Cyanophyceae</taxon>
        <taxon>Oscillatoriophycideae</taxon>
        <taxon>Chroococcales</taxon>
        <taxon>Microcystaceae</taxon>
        <taxon>Microcystis</taxon>
    </lineage>
</organism>
<feature type="transmembrane region" description="Helical" evidence="1">
    <location>
        <begin position="22"/>
        <end position="42"/>
    </location>
</feature>